<reference evidence="1 2" key="1">
    <citation type="submission" date="2016-11" db="EMBL/GenBank/DDBJ databases">
        <title>Draft Genome Sequences of Nine Cyanobacterial Strains from Diverse Habitats.</title>
        <authorList>
            <person name="Zhu T."/>
            <person name="Hou S."/>
            <person name="Lu X."/>
            <person name="Hess W.R."/>
        </authorList>
    </citation>
    <scope>NUCLEOTIDE SEQUENCE [LARGE SCALE GENOMIC DNA]</scope>
    <source>
        <strain evidence="1 2">5.2 s.c.1</strain>
    </source>
</reference>
<dbReference type="RefSeq" id="WP_073548794.1">
    <property type="nucleotide sequence ID" value="NZ_CAWMVK010000039.1"/>
</dbReference>
<accession>A0A1U7HVU0</accession>
<evidence type="ECO:0000313" key="1">
    <source>
        <dbReference type="EMBL" id="OKH27705.1"/>
    </source>
</evidence>
<keyword evidence="1" id="KW-0808">Transferase</keyword>
<dbReference type="PANTHER" id="PTHR10285">
    <property type="entry name" value="URIDINE KINASE"/>
    <property type="match status" value="1"/>
</dbReference>
<comment type="caution">
    <text evidence="1">The sequence shown here is derived from an EMBL/GenBank/DDBJ whole genome shotgun (WGS) entry which is preliminary data.</text>
</comment>
<gene>
    <name evidence="1" type="ORF">NIES1031_07230</name>
</gene>
<name>A0A1U7HVU0_9CHRO</name>
<dbReference type="InterPro" id="IPR027417">
    <property type="entry name" value="P-loop_NTPase"/>
</dbReference>
<keyword evidence="1" id="KW-0418">Kinase</keyword>
<keyword evidence="2" id="KW-1185">Reference proteome</keyword>
<dbReference type="SUPFAM" id="SSF52540">
    <property type="entry name" value="P-loop containing nucleoside triphosphate hydrolases"/>
    <property type="match status" value="1"/>
</dbReference>
<organism evidence="1 2">
    <name type="scientific">Chroogloeocystis siderophila 5.2 s.c.1</name>
    <dbReference type="NCBI Taxonomy" id="247279"/>
    <lineage>
        <taxon>Bacteria</taxon>
        <taxon>Bacillati</taxon>
        <taxon>Cyanobacteriota</taxon>
        <taxon>Cyanophyceae</taxon>
        <taxon>Oscillatoriophycideae</taxon>
        <taxon>Chroococcales</taxon>
        <taxon>Chroococcaceae</taxon>
        <taxon>Chroogloeocystis</taxon>
    </lineage>
</organism>
<dbReference type="AlphaFoldDB" id="A0A1U7HVU0"/>
<dbReference type="OrthoDB" id="455474at2"/>
<evidence type="ECO:0000313" key="2">
    <source>
        <dbReference type="Proteomes" id="UP000185984"/>
    </source>
</evidence>
<proteinExistence type="predicted"/>
<dbReference type="STRING" id="247279.NIES1031_07230"/>
<dbReference type="Proteomes" id="UP000185984">
    <property type="component" value="Unassembled WGS sequence"/>
</dbReference>
<sequence length="359" mass="40809">MQTAIWLSQILAGALPDERLAQLMLADPLRAQAFDITAANVEQVVQKRSHLLRAVYPAFSEFCQTRLHLAPNQLLDTLWDFWLPLAMQLASSRQQLQRTLIQGILGGQGTGKTTLGAILTLILAHLGYRTVSLSLDDLYKTYHDRLALKQQDPRLIWRGPPGTHDIDLGLTVLKKLRQPIEQPIAIPRFDKSAYDGAGDRAQPELVDSIDIVLFEGWFVGVRPIDPAHFDTAPPPIETHDDREFARDINARLHEYLPLWSQLDALILLYPDDYRRSLAWRKDAERDMIAVGQSGMKDAEIEDFVKYFWRSLHPELFIKPLLTPPTWVDLVIEINPDHSPGSVYRPGDLASYGRDQRSEQ</sequence>
<dbReference type="Gene3D" id="3.40.50.300">
    <property type="entry name" value="P-loop containing nucleotide triphosphate hydrolases"/>
    <property type="match status" value="1"/>
</dbReference>
<protein>
    <submittedName>
        <fullName evidence="1">Glycerate kinase</fullName>
    </submittedName>
</protein>
<dbReference type="GO" id="GO:0016301">
    <property type="term" value="F:kinase activity"/>
    <property type="evidence" value="ECO:0007669"/>
    <property type="project" value="UniProtKB-KW"/>
</dbReference>
<dbReference type="EMBL" id="MRCC01000005">
    <property type="protein sequence ID" value="OKH27705.1"/>
    <property type="molecule type" value="Genomic_DNA"/>
</dbReference>